<dbReference type="EMBL" id="JAPWDS010000002">
    <property type="protein sequence ID" value="KAJ5512494.1"/>
    <property type="molecule type" value="Genomic_DNA"/>
</dbReference>
<evidence type="ECO:0000313" key="2">
    <source>
        <dbReference type="Proteomes" id="UP001149954"/>
    </source>
</evidence>
<comment type="caution">
    <text evidence="1">The sequence shown here is derived from an EMBL/GenBank/DDBJ whole genome shotgun (WGS) entry which is preliminary data.</text>
</comment>
<dbReference type="AlphaFoldDB" id="A0A9X0C8L7"/>
<protein>
    <submittedName>
        <fullName evidence="1">Flavine halogenase aclH</fullName>
    </submittedName>
</protein>
<gene>
    <name evidence="1" type="ORF">N7463_002046</name>
</gene>
<name>A0A9X0C8L7_9EURO</name>
<dbReference type="Proteomes" id="UP001149954">
    <property type="component" value="Unassembled WGS sequence"/>
</dbReference>
<sequence>MSRTNHGTDPVAQSRLSETLDFCAQAWNNAESEEKVKVIQKLEINGSSSVAGGQFSREEFETLRHIQARKAMYTESAFGLDCFYTGVIDGLRAV</sequence>
<proteinExistence type="predicted"/>
<reference evidence="1" key="2">
    <citation type="journal article" date="2023" name="IMA Fungus">
        <title>Comparative genomic study of the Penicillium genus elucidates a diverse pangenome and 15 lateral gene transfer events.</title>
        <authorList>
            <person name="Petersen C."/>
            <person name="Sorensen T."/>
            <person name="Nielsen M.R."/>
            <person name="Sondergaard T.E."/>
            <person name="Sorensen J.L."/>
            <person name="Fitzpatrick D.A."/>
            <person name="Frisvad J.C."/>
            <person name="Nielsen K.L."/>
        </authorList>
    </citation>
    <scope>NUCLEOTIDE SEQUENCE</scope>
    <source>
        <strain evidence="1">IBT 29495</strain>
    </source>
</reference>
<accession>A0A9X0C8L7</accession>
<evidence type="ECO:0000313" key="1">
    <source>
        <dbReference type="EMBL" id="KAJ5512494.1"/>
    </source>
</evidence>
<organism evidence="1 2">
    <name type="scientific">Penicillium fimorum</name>
    <dbReference type="NCBI Taxonomy" id="1882269"/>
    <lineage>
        <taxon>Eukaryota</taxon>
        <taxon>Fungi</taxon>
        <taxon>Dikarya</taxon>
        <taxon>Ascomycota</taxon>
        <taxon>Pezizomycotina</taxon>
        <taxon>Eurotiomycetes</taxon>
        <taxon>Eurotiomycetidae</taxon>
        <taxon>Eurotiales</taxon>
        <taxon>Aspergillaceae</taxon>
        <taxon>Penicillium</taxon>
    </lineage>
</organism>
<keyword evidence="2" id="KW-1185">Reference proteome</keyword>
<reference evidence="1" key="1">
    <citation type="submission" date="2022-12" db="EMBL/GenBank/DDBJ databases">
        <authorList>
            <person name="Petersen C."/>
        </authorList>
    </citation>
    <scope>NUCLEOTIDE SEQUENCE</scope>
    <source>
        <strain evidence="1">IBT 29495</strain>
    </source>
</reference>